<feature type="transmembrane region" description="Helical" evidence="1">
    <location>
        <begin position="7"/>
        <end position="27"/>
    </location>
</feature>
<keyword evidence="3" id="KW-1185">Reference proteome</keyword>
<dbReference type="AlphaFoldDB" id="A0A0J8VFI6"/>
<comment type="caution">
    <text evidence="2">The sequence shown here is derived from an EMBL/GenBank/DDBJ whole genome shotgun (WGS) entry which is preliminary data.</text>
</comment>
<name>A0A0J8VFI6_9GAMM</name>
<evidence type="ECO:0000256" key="1">
    <source>
        <dbReference type="SAM" id="Phobius"/>
    </source>
</evidence>
<gene>
    <name evidence="2" type="ORF">C9I94_07715</name>
</gene>
<protein>
    <submittedName>
        <fullName evidence="2">Uncharacterized protein</fullName>
    </submittedName>
</protein>
<dbReference type="Proteomes" id="UP000240481">
    <property type="component" value="Unassembled WGS sequence"/>
</dbReference>
<organism evidence="2 3">
    <name type="scientific">Photobacterium swingsii</name>
    <dbReference type="NCBI Taxonomy" id="680026"/>
    <lineage>
        <taxon>Bacteria</taxon>
        <taxon>Pseudomonadati</taxon>
        <taxon>Pseudomonadota</taxon>
        <taxon>Gammaproteobacteria</taxon>
        <taxon>Vibrionales</taxon>
        <taxon>Vibrionaceae</taxon>
        <taxon>Photobacterium</taxon>
    </lineage>
</organism>
<dbReference type="OrthoDB" id="5828486at2"/>
<accession>A0A0J8VFI6</accession>
<evidence type="ECO:0000313" key="2">
    <source>
        <dbReference type="EMBL" id="PSW25521.1"/>
    </source>
</evidence>
<evidence type="ECO:0000313" key="3">
    <source>
        <dbReference type="Proteomes" id="UP000240481"/>
    </source>
</evidence>
<proteinExistence type="predicted"/>
<reference evidence="2 3" key="1">
    <citation type="submission" date="2018-01" db="EMBL/GenBank/DDBJ databases">
        <title>Whole genome sequencing of Histamine producing bacteria.</title>
        <authorList>
            <person name="Butler K."/>
        </authorList>
    </citation>
    <scope>NUCLEOTIDE SEQUENCE [LARGE SCALE GENOMIC DNA]</scope>
    <source>
        <strain evidence="2 3">DSM 24669</strain>
    </source>
</reference>
<keyword evidence="1" id="KW-0812">Transmembrane</keyword>
<sequence length="86" mass="9413">MSILALTVNVWVIALTVAPVSMVALVYGMKKKISWLSVGAVIGLLLSVLLLILSQYTDYKKFEQCLMRGEGYSPFSGLCVKSGQRD</sequence>
<keyword evidence="1" id="KW-0472">Membrane</keyword>
<dbReference type="RefSeq" id="WP_048897550.1">
    <property type="nucleotide sequence ID" value="NZ_AP024853.1"/>
</dbReference>
<keyword evidence="1" id="KW-1133">Transmembrane helix</keyword>
<dbReference type="EMBL" id="PYLZ01000003">
    <property type="protein sequence ID" value="PSW25521.1"/>
    <property type="molecule type" value="Genomic_DNA"/>
</dbReference>
<feature type="transmembrane region" description="Helical" evidence="1">
    <location>
        <begin position="33"/>
        <end position="53"/>
    </location>
</feature>